<accession>A0A1X7U706</accession>
<dbReference type="AlphaFoldDB" id="A0A1X7U706"/>
<evidence type="ECO:0000313" key="1">
    <source>
        <dbReference type="EnsemblMetazoa" id="Aqu2.1.23453_001"/>
    </source>
</evidence>
<dbReference type="EnsemblMetazoa" id="Aqu2.1.23453_001">
    <property type="protein sequence ID" value="Aqu2.1.23453_001"/>
    <property type="gene ID" value="Aqu2.1.23453"/>
</dbReference>
<organism evidence="1">
    <name type="scientific">Amphimedon queenslandica</name>
    <name type="common">Sponge</name>
    <dbReference type="NCBI Taxonomy" id="400682"/>
    <lineage>
        <taxon>Eukaryota</taxon>
        <taxon>Metazoa</taxon>
        <taxon>Porifera</taxon>
        <taxon>Demospongiae</taxon>
        <taxon>Heteroscleromorpha</taxon>
        <taxon>Haplosclerida</taxon>
        <taxon>Niphatidae</taxon>
        <taxon>Amphimedon</taxon>
    </lineage>
</organism>
<dbReference type="InParanoid" id="A0A1X7U706"/>
<name>A0A1X7U706_AMPQE</name>
<reference evidence="1" key="1">
    <citation type="submission" date="2017-05" db="UniProtKB">
        <authorList>
            <consortium name="EnsemblMetazoa"/>
        </authorList>
    </citation>
    <scope>IDENTIFICATION</scope>
</reference>
<sequence>MIALDYQPFFIMDDVGFNRLLEVLQPLYKIRTRKYFTETVLPNIYGSTKQKKVISSRIMQVCMFKKLMAPALEM</sequence>
<protein>
    <submittedName>
        <fullName evidence="1">Uncharacterized protein</fullName>
    </submittedName>
</protein>
<proteinExistence type="predicted"/>
<dbReference type="STRING" id="400682.A0A1X7U706"/>